<dbReference type="Pfam" id="PF18952">
    <property type="entry name" value="DUF5696"/>
    <property type="match status" value="1"/>
</dbReference>
<dbReference type="InterPro" id="IPR043751">
    <property type="entry name" value="DUF5696"/>
</dbReference>
<organism evidence="1 2">
    <name type="scientific">Amphibacillus marinus</name>
    <dbReference type="NCBI Taxonomy" id="872970"/>
    <lineage>
        <taxon>Bacteria</taxon>
        <taxon>Bacillati</taxon>
        <taxon>Bacillota</taxon>
        <taxon>Bacilli</taxon>
        <taxon>Bacillales</taxon>
        <taxon>Bacillaceae</taxon>
        <taxon>Amphibacillus</taxon>
    </lineage>
</organism>
<evidence type="ECO:0000313" key="2">
    <source>
        <dbReference type="Proteomes" id="UP000199300"/>
    </source>
</evidence>
<accession>A0A1H8MLG9</accession>
<dbReference type="AlphaFoldDB" id="A0A1H8MLG9"/>
<name>A0A1H8MLG9_9BACI</name>
<dbReference type="OrthoDB" id="9793135at2"/>
<proteinExistence type="predicted"/>
<dbReference type="STRING" id="872970.SAMN04488134_104205"/>
<sequence>MDRSIKLLSQLSYICLFTSTLLFPISLHAVGGGGDAFDPNAELDFSEEVIDPTELDLDDREYDLQDPIVISDLEQVADNGQLALYIDRETATFAVQEKKTDYVWYSNPNDRVNDRIAQGENAQLLNALLYLDYYNLVGQTTRMNSYQDSVLKEQVDIDLIEDGVKITFTFGEASKGIEQIPKYMSRERFETIILDNIEDERAREDFKSRFRFIEEEDSYERRDASFSVVILERSLQTLAAAGYTEADLAYDREQYEEELEESEHTFFVIPLVIKLDGADLLVEIDGRELEYSEQNPLAMIHLLPFFGAANARHEGYMFVPDGSGALIDLNNQKTNYQPFRIPIYGEDEAVFNRTEGAITETARLPVFGMKQDDHAFLAIIESGDAIASVYADVAYRLNEYNNVYSVFTIKESGQLTLSGGDRSSTVSIFQGGTYDQAMALRYRFAVNDSASYVGMAKLYQDYLINRYQLEPIATTQTVPFYLDLSGAIWKRETFLGVPYRSLQPLTTFEEAEQIVQALLDYDITDLTVRYSGWFNGGIDHKRPNRIQVDRPIGGRAGFTDFGQFLQDNQVNFYPDVALLNVHQNSLGFRPSQAASRFITRRIAEVYPFNMASSRRDRENQTPYYVLSPRQLPDHVHAFLQAYDQFQQTGLSLRDLGNYVNSDFREKQVINREQAKQTIIEQYQQIAEEVPSLLTIGGNAFALPYTNVILEAPLTSSGFNITDQSVPFYQMVIRGYANYAGTPLNLAVNQQLDEQLLQLLETGASPYFSWFYQDGATVKDTEFDYLFSAQYQLWLDDAVALYHELNDVLSEVSASPITDHQVLAEQVVKTTYADQLAVIVNYNDWPVDVEGMTVDALSFHVVRGDR</sequence>
<protein>
    <submittedName>
        <fullName evidence="1">Uncharacterized protein</fullName>
    </submittedName>
</protein>
<dbReference type="RefSeq" id="WP_091496699.1">
    <property type="nucleotide sequence ID" value="NZ_FODJ01000004.1"/>
</dbReference>
<keyword evidence="2" id="KW-1185">Reference proteome</keyword>
<dbReference type="Proteomes" id="UP000199300">
    <property type="component" value="Unassembled WGS sequence"/>
</dbReference>
<reference evidence="1 2" key="1">
    <citation type="submission" date="2016-10" db="EMBL/GenBank/DDBJ databases">
        <authorList>
            <person name="de Groot N.N."/>
        </authorList>
    </citation>
    <scope>NUCLEOTIDE SEQUENCE [LARGE SCALE GENOMIC DNA]</scope>
    <source>
        <strain evidence="1 2">CGMCC 1.10434</strain>
    </source>
</reference>
<evidence type="ECO:0000313" key="1">
    <source>
        <dbReference type="EMBL" id="SEO18291.1"/>
    </source>
</evidence>
<dbReference type="EMBL" id="FODJ01000004">
    <property type="protein sequence ID" value="SEO18291.1"/>
    <property type="molecule type" value="Genomic_DNA"/>
</dbReference>
<gene>
    <name evidence="1" type="ORF">SAMN04488134_104205</name>
</gene>